<evidence type="ECO:0000256" key="3">
    <source>
        <dbReference type="SAM" id="Phobius"/>
    </source>
</evidence>
<dbReference type="GO" id="GO:0016740">
    <property type="term" value="F:transferase activity"/>
    <property type="evidence" value="ECO:0007669"/>
    <property type="project" value="UniProtKB-KW"/>
</dbReference>
<dbReference type="EC" id="2.5.1.-" evidence="5"/>
<keyword evidence="2" id="KW-0663">Pyridoxal phosphate</keyword>
<evidence type="ECO:0000256" key="1">
    <source>
        <dbReference type="ARBA" id="ARBA00001933"/>
    </source>
</evidence>
<dbReference type="CDD" id="cd01561">
    <property type="entry name" value="CBS_like"/>
    <property type="match status" value="1"/>
</dbReference>
<feature type="transmembrane region" description="Helical" evidence="3">
    <location>
        <begin position="26"/>
        <end position="43"/>
    </location>
</feature>
<dbReference type="Gene3D" id="3.40.50.1100">
    <property type="match status" value="2"/>
</dbReference>
<dbReference type="InterPro" id="IPR050214">
    <property type="entry name" value="Cys_Synth/Cystath_Beta-Synth"/>
</dbReference>
<dbReference type="PANTHER" id="PTHR10314">
    <property type="entry name" value="CYSTATHIONINE BETA-SYNTHASE"/>
    <property type="match status" value="1"/>
</dbReference>
<keyword evidence="3" id="KW-1133">Transmembrane helix</keyword>
<dbReference type="InterPro" id="IPR036052">
    <property type="entry name" value="TrpB-like_PALP_sf"/>
</dbReference>
<accession>A0ABW3YLI1</accession>
<dbReference type="InterPro" id="IPR001926">
    <property type="entry name" value="TrpB-like_PALP"/>
</dbReference>
<name>A0ABW3YLI1_9ACTN</name>
<sequence>MSRTQAYRDVVEAQRLPRLIRLGPNYYAAVFTLMKLLPAWYILRSAADRGELGPDTVVVETTSGTFGLGLAQQTALTGHRLILVGDPAIDDRLRRRLETLGAEVQIVQQPAPVGGIQAARLERVREIRERHPDSFCPNQYGNPDNPLSYSYAAAAIAEAVGQVDCLVGPVGSGGSMCGTATHLRTAFDDMRAVGIDTHNSVLFGQPDGRRALRGLGNSLLPPNLDHRVFDEVHWLGPAEAYAGARELLARHALFMGPTSGAAYVVGRWWAAEHPDATTVILCPDEGYRYQDTVFDPDWIAAQGLDRPGPPEPTPVFHPAEVDTGWTYLGWNRRGLDEVVRQPATRG</sequence>
<dbReference type="SUPFAM" id="SSF53686">
    <property type="entry name" value="Tryptophan synthase beta subunit-like PLP-dependent enzymes"/>
    <property type="match status" value="1"/>
</dbReference>
<keyword evidence="6" id="KW-1185">Reference proteome</keyword>
<dbReference type="EMBL" id="JBHTMP010000046">
    <property type="protein sequence ID" value="MFD1324320.1"/>
    <property type="molecule type" value="Genomic_DNA"/>
</dbReference>
<keyword evidence="5" id="KW-0808">Transferase</keyword>
<evidence type="ECO:0000256" key="2">
    <source>
        <dbReference type="ARBA" id="ARBA00022898"/>
    </source>
</evidence>
<comment type="cofactor">
    <cofactor evidence="1">
        <name>pyridoxal 5'-phosphate</name>
        <dbReference type="ChEBI" id="CHEBI:597326"/>
    </cofactor>
</comment>
<organism evidence="5 6">
    <name type="scientific">Micromonospora sonneratiae</name>
    <dbReference type="NCBI Taxonomy" id="1184706"/>
    <lineage>
        <taxon>Bacteria</taxon>
        <taxon>Bacillati</taxon>
        <taxon>Actinomycetota</taxon>
        <taxon>Actinomycetes</taxon>
        <taxon>Micromonosporales</taxon>
        <taxon>Micromonosporaceae</taxon>
        <taxon>Micromonospora</taxon>
    </lineage>
</organism>
<gene>
    <name evidence="5" type="ORF">ACFQ4H_24855</name>
</gene>
<keyword evidence="3" id="KW-0812">Transmembrane</keyword>
<dbReference type="Pfam" id="PF00291">
    <property type="entry name" value="PALP"/>
    <property type="match status" value="1"/>
</dbReference>
<proteinExistence type="predicted"/>
<evidence type="ECO:0000259" key="4">
    <source>
        <dbReference type="Pfam" id="PF00291"/>
    </source>
</evidence>
<evidence type="ECO:0000313" key="5">
    <source>
        <dbReference type="EMBL" id="MFD1324320.1"/>
    </source>
</evidence>
<dbReference type="RefSeq" id="WP_377574758.1">
    <property type="nucleotide sequence ID" value="NZ_JBHTMP010000046.1"/>
</dbReference>
<reference evidence="6" key="1">
    <citation type="journal article" date="2019" name="Int. J. Syst. Evol. Microbiol.">
        <title>The Global Catalogue of Microorganisms (GCM) 10K type strain sequencing project: providing services to taxonomists for standard genome sequencing and annotation.</title>
        <authorList>
            <consortium name="The Broad Institute Genomics Platform"/>
            <consortium name="The Broad Institute Genome Sequencing Center for Infectious Disease"/>
            <person name="Wu L."/>
            <person name="Ma J."/>
        </authorList>
    </citation>
    <scope>NUCLEOTIDE SEQUENCE [LARGE SCALE GENOMIC DNA]</scope>
    <source>
        <strain evidence="6">JCM 31037</strain>
    </source>
</reference>
<evidence type="ECO:0000313" key="6">
    <source>
        <dbReference type="Proteomes" id="UP001597260"/>
    </source>
</evidence>
<feature type="domain" description="Tryptophan synthase beta chain-like PALP" evidence="4">
    <location>
        <begin position="35"/>
        <end position="281"/>
    </location>
</feature>
<comment type="caution">
    <text evidence="5">The sequence shown here is derived from an EMBL/GenBank/DDBJ whole genome shotgun (WGS) entry which is preliminary data.</text>
</comment>
<protein>
    <submittedName>
        <fullName evidence="5">Cysteine synthase family protein</fullName>
        <ecNumber evidence="5">2.5.1.-</ecNumber>
    </submittedName>
</protein>
<dbReference type="Proteomes" id="UP001597260">
    <property type="component" value="Unassembled WGS sequence"/>
</dbReference>
<keyword evidence="3" id="KW-0472">Membrane</keyword>